<accession>A0A5C7IAU7</accession>
<evidence type="ECO:0000313" key="1">
    <source>
        <dbReference type="EMBL" id="TXG65812.1"/>
    </source>
</evidence>
<evidence type="ECO:0000313" key="2">
    <source>
        <dbReference type="Proteomes" id="UP000323000"/>
    </source>
</evidence>
<keyword evidence="2" id="KW-1185">Reference proteome</keyword>
<dbReference type="Gene3D" id="1.25.40.20">
    <property type="entry name" value="Ankyrin repeat-containing domain"/>
    <property type="match status" value="1"/>
</dbReference>
<dbReference type="PANTHER" id="PTHR47303">
    <property type="match status" value="1"/>
</dbReference>
<dbReference type="InterPro" id="IPR036770">
    <property type="entry name" value="Ankyrin_rpt-contain_sf"/>
</dbReference>
<reference evidence="2" key="1">
    <citation type="journal article" date="2019" name="Gigascience">
        <title>De novo genome assembly of the endangered Acer yangbiense, a plant species with extremely small populations endemic to Yunnan Province, China.</title>
        <authorList>
            <person name="Yang J."/>
            <person name="Wariss H.M."/>
            <person name="Tao L."/>
            <person name="Zhang R."/>
            <person name="Yun Q."/>
            <person name="Hollingsworth P."/>
            <person name="Dao Z."/>
            <person name="Luo G."/>
            <person name="Guo H."/>
            <person name="Ma Y."/>
            <person name="Sun W."/>
        </authorList>
    </citation>
    <scope>NUCLEOTIDE SEQUENCE [LARGE SCALE GENOMIC DNA]</scope>
    <source>
        <strain evidence="2">cv. Malutang</strain>
    </source>
</reference>
<sequence length="188" mass="21299">MGSSGNGDRVEWDVLTKLTEDRLKKSNVNIRHYRPLIRAIKENDVKAQKDFLNKNPDSLKAEIDEFGNTVFHLIVDQWSFNSETVRLLKELVSKVLVDSPATLEILNVNHMTALDIAASAGNTEAVKVFVEKYKRLLSKEEEAVHFAALCGRKETVRYLLSVTDWTEEFALDYGALLLKLLIKSNLHG</sequence>
<proteinExistence type="predicted"/>
<dbReference type="InterPro" id="IPR002110">
    <property type="entry name" value="Ankyrin_rpt"/>
</dbReference>
<dbReference type="SUPFAM" id="SSF48403">
    <property type="entry name" value="Ankyrin repeat"/>
    <property type="match status" value="1"/>
</dbReference>
<comment type="caution">
    <text evidence="1">The sequence shown here is derived from an EMBL/GenBank/DDBJ whole genome shotgun (WGS) entry which is preliminary data.</text>
</comment>
<protein>
    <submittedName>
        <fullName evidence="1">Uncharacterized protein</fullName>
    </submittedName>
</protein>
<dbReference type="PANTHER" id="PTHR47303:SF1">
    <property type="entry name" value="NF-KAPPA-B INHIBITOR BETA"/>
    <property type="match status" value="1"/>
</dbReference>
<dbReference type="AlphaFoldDB" id="A0A5C7IAU7"/>
<dbReference type="SMART" id="SM00248">
    <property type="entry name" value="ANK"/>
    <property type="match status" value="3"/>
</dbReference>
<gene>
    <name evidence="1" type="ORF">EZV62_007087</name>
</gene>
<dbReference type="OrthoDB" id="1722345at2759"/>
<dbReference type="EMBL" id="VAHF01000003">
    <property type="protein sequence ID" value="TXG65812.1"/>
    <property type="molecule type" value="Genomic_DNA"/>
</dbReference>
<organism evidence="1 2">
    <name type="scientific">Acer yangbiense</name>
    <dbReference type="NCBI Taxonomy" id="1000413"/>
    <lineage>
        <taxon>Eukaryota</taxon>
        <taxon>Viridiplantae</taxon>
        <taxon>Streptophyta</taxon>
        <taxon>Embryophyta</taxon>
        <taxon>Tracheophyta</taxon>
        <taxon>Spermatophyta</taxon>
        <taxon>Magnoliopsida</taxon>
        <taxon>eudicotyledons</taxon>
        <taxon>Gunneridae</taxon>
        <taxon>Pentapetalae</taxon>
        <taxon>rosids</taxon>
        <taxon>malvids</taxon>
        <taxon>Sapindales</taxon>
        <taxon>Sapindaceae</taxon>
        <taxon>Hippocastanoideae</taxon>
        <taxon>Acereae</taxon>
        <taxon>Acer</taxon>
    </lineage>
</organism>
<dbReference type="Proteomes" id="UP000323000">
    <property type="component" value="Chromosome 3"/>
</dbReference>
<dbReference type="Pfam" id="PF12796">
    <property type="entry name" value="Ank_2"/>
    <property type="match status" value="1"/>
</dbReference>
<name>A0A5C7IAU7_9ROSI</name>